<comment type="caution">
    <text evidence="3">The sequence shown here is derived from an EMBL/GenBank/DDBJ whole genome shotgun (WGS) entry which is preliminary data.</text>
</comment>
<protein>
    <submittedName>
        <fullName evidence="3">Uncharacterized protein</fullName>
    </submittedName>
</protein>
<reference evidence="3 4" key="1">
    <citation type="submission" date="2024-01" db="EMBL/GenBank/DDBJ databases">
        <title>A draft genome for the cacao thread blight pathogen Marasmiellus scandens.</title>
        <authorList>
            <person name="Baruah I.K."/>
            <person name="Leung J."/>
            <person name="Bukari Y."/>
            <person name="Amoako-Attah I."/>
            <person name="Meinhardt L.W."/>
            <person name="Bailey B.A."/>
            <person name="Cohen S.P."/>
        </authorList>
    </citation>
    <scope>NUCLEOTIDE SEQUENCE [LARGE SCALE GENOMIC DNA]</scope>
    <source>
        <strain evidence="3 4">GH-19</strain>
    </source>
</reference>
<evidence type="ECO:0000256" key="2">
    <source>
        <dbReference type="SAM" id="Phobius"/>
    </source>
</evidence>
<keyword evidence="2" id="KW-1133">Transmembrane helix</keyword>
<organism evidence="3 4">
    <name type="scientific">Marasmiellus scandens</name>
    <dbReference type="NCBI Taxonomy" id="2682957"/>
    <lineage>
        <taxon>Eukaryota</taxon>
        <taxon>Fungi</taxon>
        <taxon>Dikarya</taxon>
        <taxon>Basidiomycota</taxon>
        <taxon>Agaricomycotina</taxon>
        <taxon>Agaricomycetes</taxon>
        <taxon>Agaricomycetidae</taxon>
        <taxon>Agaricales</taxon>
        <taxon>Marasmiineae</taxon>
        <taxon>Omphalotaceae</taxon>
        <taxon>Marasmiellus</taxon>
    </lineage>
</organism>
<gene>
    <name evidence="3" type="ORF">VKT23_007790</name>
</gene>
<feature type="compositionally biased region" description="Low complexity" evidence="1">
    <location>
        <begin position="124"/>
        <end position="138"/>
    </location>
</feature>
<name>A0ABR1JN24_9AGAR</name>
<keyword evidence="4" id="KW-1185">Reference proteome</keyword>
<feature type="transmembrane region" description="Helical" evidence="2">
    <location>
        <begin position="26"/>
        <end position="52"/>
    </location>
</feature>
<keyword evidence="2" id="KW-0812">Transmembrane</keyword>
<keyword evidence="2" id="KW-0472">Membrane</keyword>
<evidence type="ECO:0000256" key="1">
    <source>
        <dbReference type="SAM" id="MobiDB-lite"/>
    </source>
</evidence>
<feature type="region of interest" description="Disordered" evidence="1">
    <location>
        <begin position="200"/>
        <end position="230"/>
    </location>
</feature>
<proteinExistence type="predicted"/>
<dbReference type="EMBL" id="JBANRG010000011">
    <property type="protein sequence ID" value="KAK7462185.1"/>
    <property type="molecule type" value="Genomic_DNA"/>
</dbReference>
<sequence length="257" mass="27294">MSTLTTVTNHFRPHRTEAIVRIRQNAFLLLFIVIVTYLLPLPSLGFALRSVLDSGAGRKSREDDWLEKCICVLEVISLAIPSYNILEALYAVKYPRAPLPPSKLSPVKKKGIVATPQGSKKPFSLVSPSSTPSSSKIFSYSPGSSQNLSSSVFSPLSKSNLGKGYPPSPLSTPSRIMHYSMPPGSNEIGGSTANSISTTTLGSTSALPPTPSPVVSAYKGKRGTAGVGRPFDALFLSQISPAKGREEEENDAPSASS</sequence>
<evidence type="ECO:0000313" key="3">
    <source>
        <dbReference type="EMBL" id="KAK7462185.1"/>
    </source>
</evidence>
<feature type="region of interest" description="Disordered" evidence="1">
    <location>
        <begin position="238"/>
        <end position="257"/>
    </location>
</feature>
<evidence type="ECO:0000313" key="4">
    <source>
        <dbReference type="Proteomes" id="UP001498398"/>
    </source>
</evidence>
<feature type="region of interest" description="Disordered" evidence="1">
    <location>
        <begin position="118"/>
        <end position="138"/>
    </location>
</feature>
<accession>A0ABR1JN24</accession>
<dbReference type="Proteomes" id="UP001498398">
    <property type="component" value="Unassembled WGS sequence"/>
</dbReference>